<dbReference type="Pfam" id="PF00857">
    <property type="entry name" value="Isochorismatase"/>
    <property type="match status" value="1"/>
</dbReference>
<evidence type="ECO:0000256" key="1">
    <source>
        <dbReference type="ARBA" id="ARBA00006336"/>
    </source>
</evidence>
<evidence type="ECO:0000256" key="2">
    <source>
        <dbReference type="SAM" id="MobiDB-lite"/>
    </source>
</evidence>
<dbReference type="Gene3D" id="1.20.1050.10">
    <property type="match status" value="1"/>
</dbReference>
<protein>
    <recommendedName>
        <fullName evidence="3">Fe2OG dioxygenase domain-containing protein</fullName>
    </recommendedName>
</protein>
<dbReference type="Pfam" id="PF13532">
    <property type="entry name" value="2OG-FeII_Oxy_2"/>
    <property type="match status" value="1"/>
</dbReference>
<feature type="compositionally biased region" description="Basic residues" evidence="2">
    <location>
        <begin position="282"/>
        <end position="293"/>
    </location>
</feature>
<dbReference type="PANTHER" id="PTHR31212">
    <property type="entry name" value="ALPHA-KETOGLUTARATE-DEPENDENT DIOXYGENASE ALKB HOMOLOG 3"/>
    <property type="match status" value="1"/>
</dbReference>
<dbReference type="Gene3D" id="2.60.120.590">
    <property type="entry name" value="Alpha-ketoglutarate-dependent dioxygenase AlkB-like"/>
    <property type="match status" value="1"/>
</dbReference>
<accession>A0AAD6DB80</accession>
<evidence type="ECO:0000313" key="4">
    <source>
        <dbReference type="EMBL" id="KAJ5572424.1"/>
    </source>
</evidence>
<dbReference type="InterPro" id="IPR005123">
    <property type="entry name" value="Oxoglu/Fe-dep_dioxygenase_dom"/>
</dbReference>
<dbReference type="InterPro" id="IPR037151">
    <property type="entry name" value="AlkB-like_sf"/>
</dbReference>
<dbReference type="InterPro" id="IPR036380">
    <property type="entry name" value="Isochorismatase-like_sf"/>
</dbReference>
<dbReference type="SUPFAM" id="SSF52499">
    <property type="entry name" value="Isochorismatase-like hydrolases"/>
    <property type="match status" value="1"/>
</dbReference>
<dbReference type="SUPFAM" id="SSF51197">
    <property type="entry name" value="Clavaminate synthase-like"/>
    <property type="match status" value="1"/>
</dbReference>
<dbReference type="PANTHER" id="PTHR31212:SF5">
    <property type="entry name" value="ISOCHORISMATASE FAMILY PROTEIN FAMILY (AFU_ORTHOLOGUE AFUA_3G14500)"/>
    <property type="match status" value="1"/>
</dbReference>
<dbReference type="InterPro" id="IPR032854">
    <property type="entry name" value="ALKBH3"/>
</dbReference>
<dbReference type="SUPFAM" id="SSF47616">
    <property type="entry name" value="GST C-terminal domain-like"/>
    <property type="match status" value="1"/>
</dbReference>
<dbReference type="PROSITE" id="PS51471">
    <property type="entry name" value="FE2OG_OXY"/>
    <property type="match status" value="1"/>
</dbReference>
<dbReference type="Pfam" id="PF13410">
    <property type="entry name" value="GST_C_2"/>
    <property type="match status" value="1"/>
</dbReference>
<reference evidence="4 5" key="1">
    <citation type="journal article" date="2023" name="IMA Fungus">
        <title>Comparative genomic study of the Penicillium genus elucidates a diverse pangenome and 15 lateral gene transfer events.</title>
        <authorList>
            <person name="Petersen C."/>
            <person name="Sorensen T."/>
            <person name="Nielsen M.R."/>
            <person name="Sondergaard T.E."/>
            <person name="Sorensen J.L."/>
            <person name="Fitzpatrick D.A."/>
            <person name="Frisvad J.C."/>
            <person name="Nielsen K.L."/>
        </authorList>
    </citation>
    <scope>NUCLEOTIDE SEQUENCE [LARGE SCALE GENOMIC DNA]</scope>
    <source>
        <strain evidence="4 5">IBT 29057</strain>
    </source>
</reference>
<dbReference type="Gene3D" id="3.40.50.850">
    <property type="entry name" value="Isochorismatase-like"/>
    <property type="match status" value="1"/>
</dbReference>
<dbReference type="InterPro" id="IPR036282">
    <property type="entry name" value="Glutathione-S-Trfase_C_sf"/>
</dbReference>
<evidence type="ECO:0000259" key="3">
    <source>
        <dbReference type="PROSITE" id="PS51471"/>
    </source>
</evidence>
<dbReference type="Pfam" id="PF24470">
    <property type="entry name" value="Thiored_Isochorism"/>
    <property type="match status" value="1"/>
</dbReference>
<dbReference type="GO" id="GO:0006307">
    <property type="term" value="P:DNA alkylation repair"/>
    <property type="evidence" value="ECO:0007669"/>
    <property type="project" value="InterPro"/>
</dbReference>
<dbReference type="CDD" id="cd00299">
    <property type="entry name" value="GST_C_family"/>
    <property type="match status" value="1"/>
</dbReference>
<comment type="caution">
    <text evidence="4">The sequence shown here is derived from an EMBL/GenBank/DDBJ whole genome shotgun (WGS) entry which is preliminary data.</text>
</comment>
<dbReference type="GO" id="GO:0051213">
    <property type="term" value="F:dioxygenase activity"/>
    <property type="evidence" value="ECO:0007669"/>
    <property type="project" value="InterPro"/>
</dbReference>
<proteinExistence type="inferred from homology"/>
<gene>
    <name evidence="4" type="ORF">N7450_009408</name>
</gene>
<dbReference type="Gene3D" id="3.40.30.10">
    <property type="entry name" value="Glutaredoxin"/>
    <property type="match status" value="1"/>
</dbReference>
<dbReference type="CDD" id="cd00431">
    <property type="entry name" value="cysteine_hydrolases"/>
    <property type="match status" value="1"/>
</dbReference>
<dbReference type="AlphaFoldDB" id="A0AAD6DB80"/>
<keyword evidence="5" id="KW-1185">Reference proteome</keyword>
<dbReference type="InterPro" id="IPR057088">
    <property type="entry name" value="GLRG_09195_Thiored"/>
</dbReference>
<name>A0AAD6DB80_9EURO</name>
<dbReference type="InterPro" id="IPR000868">
    <property type="entry name" value="Isochorismatase-like_dom"/>
</dbReference>
<dbReference type="InterPro" id="IPR027450">
    <property type="entry name" value="AlkB-like"/>
</dbReference>
<comment type="similarity">
    <text evidence="1">Belongs to the isochorismatase family.</text>
</comment>
<feature type="region of interest" description="Disordered" evidence="2">
    <location>
        <begin position="266"/>
        <end position="307"/>
    </location>
</feature>
<dbReference type="EMBL" id="JAQJAC010000009">
    <property type="protein sequence ID" value="KAJ5572424.1"/>
    <property type="molecule type" value="Genomic_DNA"/>
</dbReference>
<sequence length="753" mass="83450">MSFFSFGDLPSIQTRKALLLLDFQNDFVRPAGALHVANTADILETLPPLVAAFRRVGDVIWVRSQYESPQSLDDWNFGDRIVLEKQPPRRTTGFQFPAPILAALDRERDTVLDKTGYSALESEGLVLSFRTRFITELYLCGSLSNVSVYATACDAVRNGFSVTLIEDCLGYRDFQRHQEAMRRMADILGATGLDARELTQELDWQETHAIAKGDTQPKRPISTAPSGIEGFMNSLGVQADDAIPEEPDEDIRSLTELASLTRTHRMTAGGSHARSGGIEGKKHVRARVRRPKRREPTTADPAAAAGNINDKIGKETLVSFLSLIYLQMPSSVYEPRFQGNVHPDGSMPIYRHPADESPPLNQFTPAVDQARVAVERVLGHPLNHALIQLYRDGQDSISEHSDKTLDIARGSFICNVSLGAQRILHLRTKTSAAETKQEDGLEVGRTTQRIALPHNSLFVLGEKTNMRWLHAIRPDKRPDAMKTDEEKAYGGERISITFRHIETYVDPRASVIWGQGAVSKSREIARPVVHGDAVETERLIRAFSQENRATEFDWNGVYGGGFDVVNFVIASTSQLALSGDAVADLRVRLCLAESGIRYEAGNGPNSSVVGDNGNSAKQPIYTDADGNTIVGDLNILKYLAARPAESVRPGVEILRGGAHLPWIEEIFACWRKHIQSPTEGGFDFGLNVFDRTLGSQHYLGGSVFGIDDCALWPVLWEISQAQGPFDARFPNLMQYYHRVEKRGLARLIIEESH</sequence>
<feature type="domain" description="Fe2OG dioxygenase" evidence="3">
    <location>
        <begin position="381"/>
        <end position="502"/>
    </location>
</feature>
<dbReference type="Proteomes" id="UP001216150">
    <property type="component" value="Unassembled WGS sequence"/>
</dbReference>
<organism evidence="4 5">
    <name type="scientific">Penicillium hetheringtonii</name>
    <dbReference type="NCBI Taxonomy" id="911720"/>
    <lineage>
        <taxon>Eukaryota</taxon>
        <taxon>Fungi</taxon>
        <taxon>Dikarya</taxon>
        <taxon>Ascomycota</taxon>
        <taxon>Pezizomycotina</taxon>
        <taxon>Eurotiomycetes</taxon>
        <taxon>Eurotiomycetidae</taxon>
        <taxon>Eurotiales</taxon>
        <taxon>Aspergillaceae</taxon>
        <taxon>Penicillium</taxon>
    </lineage>
</organism>
<evidence type="ECO:0000313" key="5">
    <source>
        <dbReference type="Proteomes" id="UP001216150"/>
    </source>
</evidence>